<dbReference type="Gene3D" id="1.20.120.650">
    <property type="entry name" value="Colicin D"/>
    <property type="match status" value="1"/>
</dbReference>
<reference evidence="1 2" key="1">
    <citation type="submission" date="2019-12" db="EMBL/GenBank/DDBJ databases">
        <title>Genome sequence of Streptomyces bambusae.</title>
        <authorList>
            <person name="Bansal K."/>
            <person name="Choksket S."/>
            <person name="Korpole S."/>
            <person name="Patil P.B."/>
        </authorList>
    </citation>
    <scope>NUCLEOTIDE SEQUENCE [LARGE SCALE GENOMIC DNA]</scope>
    <source>
        <strain evidence="1 2">SK60</strain>
    </source>
</reference>
<sequence length="102" mass="10982">MALLDAFADGSCGAPDFAHGWWEARRASQANGERVQGALGDLFDQVFMILEDYEVDPAFAEPGDLDDAGLKAAVRAAWEAFRASEDRHRADARRGRGPSSAG</sequence>
<gene>
    <name evidence="1" type="ORF">GPJ59_07820</name>
</gene>
<name>A0ABS6Z228_9ACTN</name>
<dbReference type="Proteomes" id="UP000812013">
    <property type="component" value="Unassembled WGS sequence"/>
</dbReference>
<accession>A0ABS6Z228</accession>
<dbReference type="RefSeq" id="WP_219665732.1">
    <property type="nucleotide sequence ID" value="NZ_WTFF01000033.1"/>
</dbReference>
<dbReference type="InterPro" id="IPR036471">
    <property type="entry name" value="Colicin_D_sf"/>
</dbReference>
<evidence type="ECO:0008006" key="3">
    <source>
        <dbReference type="Google" id="ProtNLM"/>
    </source>
</evidence>
<dbReference type="EMBL" id="WTFF01000033">
    <property type="protein sequence ID" value="MBW5481793.1"/>
    <property type="molecule type" value="Genomic_DNA"/>
</dbReference>
<evidence type="ECO:0000313" key="1">
    <source>
        <dbReference type="EMBL" id="MBW5481793.1"/>
    </source>
</evidence>
<organism evidence="1 2">
    <name type="scientific">Streptomyces bambusae</name>
    <dbReference type="NCBI Taxonomy" id="1550616"/>
    <lineage>
        <taxon>Bacteria</taxon>
        <taxon>Bacillati</taxon>
        <taxon>Actinomycetota</taxon>
        <taxon>Actinomycetes</taxon>
        <taxon>Kitasatosporales</taxon>
        <taxon>Streptomycetaceae</taxon>
        <taxon>Streptomyces</taxon>
    </lineage>
</organism>
<evidence type="ECO:0000313" key="2">
    <source>
        <dbReference type="Proteomes" id="UP000812013"/>
    </source>
</evidence>
<keyword evidence="2" id="KW-1185">Reference proteome</keyword>
<protein>
    <recommendedName>
        <fullName evidence="3">Colicin D immunity protein domain-containing protein</fullName>
    </recommendedName>
</protein>
<proteinExistence type="predicted"/>
<comment type="caution">
    <text evidence="1">The sequence shown here is derived from an EMBL/GenBank/DDBJ whole genome shotgun (WGS) entry which is preliminary data.</text>
</comment>